<dbReference type="Gene3D" id="2.60.40.2610">
    <property type="entry name" value="Outer membrane usher protein FimD, plug domain"/>
    <property type="match status" value="1"/>
</dbReference>
<dbReference type="Gene3D" id="2.60.40.3110">
    <property type="match status" value="1"/>
</dbReference>
<feature type="region of interest" description="Disordered" evidence="10">
    <location>
        <begin position="851"/>
        <end position="880"/>
    </location>
</feature>
<dbReference type="InterPro" id="IPR037224">
    <property type="entry name" value="PapC_N_sf"/>
</dbReference>
<evidence type="ECO:0000256" key="9">
    <source>
        <dbReference type="RuleBase" id="RU003884"/>
    </source>
</evidence>
<protein>
    <submittedName>
        <fullName evidence="13">Fimbrial biogenesis outer membrane usher protein</fullName>
    </submittedName>
</protein>
<evidence type="ECO:0000256" key="1">
    <source>
        <dbReference type="ARBA" id="ARBA00004571"/>
    </source>
</evidence>
<dbReference type="EMBL" id="JADIKE010000038">
    <property type="protein sequence ID" value="MBM7127096.1"/>
    <property type="molecule type" value="Genomic_DNA"/>
</dbReference>
<dbReference type="PANTHER" id="PTHR30451:SF20">
    <property type="entry name" value="FIMBRIAE USHER"/>
    <property type="match status" value="1"/>
</dbReference>
<evidence type="ECO:0000259" key="12">
    <source>
        <dbReference type="Pfam" id="PF13954"/>
    </source>
</evidence>
<evidence type="ECO:0000256" key="2">
    <source>
        <dbReference type="ARBA" id="ARBA00008064"/>
    </source>
</evidence>
<reference evidence="13" key="1">
    <citation type="submission" date="2020-10" db="EMBL/GenBank/DDBJ databases">
        <title>Phylogeny of dyella-like bacteria.</title>
        <authorList>
            <person name="Fu J."/>
        </authorList>
    </citation>
    <scope>NUCLEOTIDE SEQUENCE</scope>
    <source>
        <strain evidence="13">DHOC52</strain>
    </source>
</reference>
<dbReference type="Pfam" id="PF00577">
    <property type="entry name" value="Usher"/>
    <property type="match status" value="1"/>
</dbReference>
<keyword evidence="4" id="KW-1134">Transmembrane beta strand</keyword>
<accession>A0ABS2K7F2</accession>
<dbReference type="Pfam" id="PF13953">
    <property type="entry name" value="PapC_C"/>
    <property type="match status" value="1"/>
</dbReference>
<dbReference type="PROSITE" id="PS01151">
    <property type="entry name" value="FIMBRIAL_USHER"/>
    <property type="match status" value="1"/>
</dbReference>
<evidence type="ECO:0000313" key="14">
    <source>
        <dbReference type="Proteomes" id="UP001430149"/>
    </source>
</evidence>
<dbReference type="InterPro" id="IPR025949">
    <property type="entry name" value="PapC-like_C"/>
</dbReference>
<keyword evidence="7 9" id="KW-0472">Membrane</keyword>
<evidence type="ECO:0000313" key="13">
    <source>
        <dbReference type="EMBL" id="MBM7127096.1"/>
    </source>
</evidence>
<dbReference type="PANTHER" id="PTHR30451">
    <property type="entry name" value="OUTER MEMBRANE USHER PROTEIN"/>
    <property type="match status" value="1"/>
</dbReference>
<dbReference type="InterPro" id="IPR043142">
    <property type="entry name" value="PapC-like_C_sf"/>
</dbReference>
<evidence type="ECO:0000256" key="7">
    <source>
        <dbReference type="ARBA" id="ARBA00023136"/>
    </source>
</evidence>
<dbReference type="RefSeq" id="WP_204683630.1">
    <property type="nucleotide sequence ID" value="NZ_BSNR01000007.1"/>
</dbReference>
<proteinExistence type="inferred from homology"/>
<evidence type="ECO:0000256" key="5">
    <source>
        <dbReference type="ARBA" id="ARBA00022692"/>
    </source>
</evidence>
<evidence type="ECO:0000259" key="11">
    <source>
        <dbReference type="Pfam" id="PF13953"/>
    </source>
</evidence>
<feature type="domain" description="PapC-like C-terminal" evidence="11">
    <location>
        <begin position="770"/>
        <end position="835"/>
    </location>
</feature>
<keyword evidence="5 9" id="KW-0812">Transmembrane</keyword>
<keyword evidence="6" id="KW-0732">Signal</keyword>
<organism evidence="13 14">
    <name type="scientific">Dyella flava</name>
    <dbReference type="NCBI Taxonomy" id="1920170"/>
    <lineage>
        <taxon>Bacteria</taxon>
        <taxon>Pseudomonadati</taxon>
        <taxon>Pseudomonadota</taxon>
        <taxon>Gammaproteobacteria</taxon>
        <taxon>Lysobacterales</taxon>
        <taxon>Rhodanobacteraceae</taxon>
        <taxon>Dyella</taxon>
    </lineage>
</organism>
<dbReference type="SUPFAM" id="SSF141729">
    <property type="entry name" value="FimD N-terminal domain-like"/>
    <property type="match status" value="1"/>
</dbReference>
<evidence type="ECO:0000256" key="8">
    <source>
        <dbReference type="ARBA" id="ARBA00023237"/>
    </source>
</evidence>
<evidence type="ECO:0000256" key="10">
    <source>
        <dbReference type="SAM" id="MobiDB-lite"/>
    </source>
</evidence>
<dbReference type="Pfam" id="PF13954">
    <property type="entry name" value="PapC_N"/>
    <property type="match status" value="1"/>
</dbReference>
<comment type="subcellular location">
    <subcellularLocation>
        <location evidence="1 9">Cell outer membrane</location>
        <topology evidence="1 9">Multi-pass membrane protein</topology>
    </subcellularLocation>
</comment>
<dbReference type="InterPro" id="IPR000015">
    <property type="entry name" value="Fimb_usher"/>
</dbReference>
<dbReference type="InterPro" id="IPR025885">
    <property type="entry name" value="PapC_N"/>
</dbReference>
<dbReference type="Proteomes" id="UP001430149">
    <property type="component" value="Unassembled WGS sequence"/>
</dbReference>
<keyword evidence="14" id="KW-1185">Reference proteome</keyword>
<feature type="domain" description="PapC N-terminal" evidence="12">
    <location>
        <begin position="24"/>
        <end position="174"/>
    </location>
</feature>
<comment type="similarity">
    <text evidence="2 9">Belongs to the fimbrial export usher family.</text>
</comment>
<keyword evidence="8 9" id="KW-0998">Cell outer membrane</keyword>
<dbReference type="Gene3D" id="2.60.40.2070">
    <property type="match status" value="1"/>
</dbReference>
<keyword evidence="3 9" id="KW-0813">Transport</keyword>
<comment type="caution">
    <text evidence="13">The sequence shown here is derived from an EMBL/GenBank/DDBJ whole genome shotgun (WGS) entry which is preliminary data.</text>
</comment>
<sequence>MAGPVTPINPAAPSSPVVAEPVSFNSLFFPGGSAPQVDLSRFDRSGYVAPGTYYGDIFLNKAWRTRADIVFANVPGTDDSEPCYDTVALASYGIDLAKVASDQAYPARKSIPKGRFCGDIGDYIPGASASFDGSEQALSLSVPQIYISRTARGYVEPSQWEAGVDAGVLNYTANLYSSAQQRHTSTSGYLGINASMNLGSWHAYHIGSLNWSRAMATRYQSSATYLQHDIPAWRTQLVVGDTFTSGDFFDSVRLRGVRLYTDDRMLPQSLRGYAPVVRGVAETNAHVVIRQNGYIIYDTTVAPGPFVIDDLYPTGYGGDLDIEITEADGRVRRFSQPFSAVPQLLRPGVDRLSLAAGKVSQQNLIDAPIILQGTYQRGLSNLLTGYTGAIIGSGYFSTLIGTAFNTRIGAFSTDLTYASTSFTGQSTLDGGSLRVGYDKNLAGSGTNLSVAAYRYSTSGFVGLNDAVTLRDAYARGYGNAVGRQRSRMDITLNQSLGDGNRYGQLYLNGSMADYWNQHGRQVNLTAGYSNNWKRLSYNVSVQRTRDSASQFLPSPVIQYGLPDYFNASTPLAVRDTLVFFNATLPMGRTDKSPTLSTMISHAKSTGSSEQASLTGRAGSNNRVSYGATVGRSGDSSTAGLNGQYNGNRANVSGSYSYGSGYQQASIGATGTIVAHRGGMTFSPPAGDTIGLIYAPGAAGAQVGNTQGAVVDTHGYAIVPYLMPYQVNAVALDPKGASANVELKNSVQNVAPRAGSVVRLDYQVDNSSLLLIDTQLPDGRPVPFGADVLNEKGDTIGVVGQASRLIVRGVDDNATLTVRWGSGSDESCRVHVHLPQAGDKLDDVQTLQAPCTSSTIDESTTQTPAMQPSIPSQAAVDEPQG</sequence>
<dbReference type="Gene3D" id="3.10.20.410">
    <property type="match status" value="1"/>
</dbReference>
<dbReference type="InterPro" id="IPR042186">
    <property type="entry name" value="FimD_plug_dom"/>
</dbReference>
<keyword evidence="9" id="KW-1029">Fimbrium biogenesis</keyword>
<name>A0ABS2K7F2_9GAMM</name>
<evidence type="ECO:0000256" key="4">
    <source>
        <dbReference type="ARBA" id="ARBA00022452"/>
    </source>
</evidence>
<evidence type="ECO:0000256" key="3">
    <source>
        <dbReference type="ARBA" id="ARBA00022448"/>
    </source>
</evidence>
<gene>
    <name evidence="13" type="ORF">ISP19_17095</name>
</gene>
<dbReference type="InterPro" id="IPR018030">
    <property type="entry name" value="Fimbrial_membr_usher_CS"/>
</dbReference>
<evidence type="ECO:0000256" key="6">
    <source>
        <dbReference type="ARBA" id="ARBA00022729"/>
    </source>
</evidence>
<feature type="compositionally biased region" description="Polar residues" evidence="10">
    <location>
        <begin position="851"/>
        <end position="871"/>
    </location>
</feature>